<dbReference type="SMART" id="SM00228">
    <property type="entry name" value="PDZ"/>
    <property type="match status" value="1"/>
</dbReference>
<evidence type="ECO:0000256" key="2">
    <source>
        <dbReference type="ARBA" id="ARBA00022448"/>
    </source>
</evidence>
<evidence type="ECO:0000256" key="3">
    <source>
        <dbReference type="ARBA" id="ARBA00023055"/>
    </source>
</evidence>
<dbReference type="Gene3D" id="2.30.42.10">
    <property type="match status" value="1"/>
</dbReference>
<dbReference type="EMBL" id="GL380095">
    <property type="protein sequence ID" value="EGT46229.1"/>
    <property type="molecule type" value="Genomic_DNA"/>
</dbReference>
<dbReference type="AlphaFoldDB" id="G0P696"/>
<feature type="domain" description="SMP-LTD" evidence="7">
    <location>
        <begin position="60"/>
        <end position="268"/>
    </location>
</feature>
<dbReference type="PANTHER" id="PTHR21519">
    <property type="entry name" value="PDZ DOMAIN-CONTAINING PROTEIN 8"/>
    <property type="match status" value="1"/>
</dbReference>
<evidence type="ECO:0000313" key="9">
    <source>
        <dbReference type="Proteomes" id="UP000008068"/>
    </source>
</evidence>
<dbReference type="Pfam" id="PF26547">
    <property type="entry name" value="PDZD8_N"/>
    <property type="match status" value="1"/>
</dbReference>
<dbReference type="InterPro" id="IPR001478">
    <property type="entry name" value="PDZ"/>
</dbReference>
<dbReference type="InterPro" id="IPR036034">
    <property type="entry name" value="PDZ_sf"/>
</dbReference>
<dbReference type="InParanoid" id="G0P696"/>
<sequence>MLIAFLVGFLCGVALLLGILYIFIVDPWAPPTNQPQPPIEQFRPVQIPEELRGFLKSGEDGQGISKWESTNSISLLLHMLFQEHKDTRALRRWVHKRLQMEMNDITTRSAAGRLIQEIRIRELSLGTKFMTINSIRVENVEMADDKNTFEKIVFILDIDYSGGFETSIDVSTIITKKASLSVKITKLTGMVRVILSRQPYHHWTFSFVTQPVFETDVSFYILSVSSFFNVVLWEFICSQLSAFCFLNNSNNYVPDQLPNPRAPAETFDTDNQGGNSKIIAKKACVAELQNSVPTVLPESNIPNGFAHIKMQGGIEVTVLQCSRLKNSLLDDKNKNYEIYCTVSIESRPIVQNEGQGHTVNVCLTFSRYDVASPIGLVFDKSVPATGGNANRAVKVSTVEDNSLADKAAFKPGDILVAINNVPIRSERQATRFLQSTTGDLAVLVERCLDDIDEEESKDDAEIIVSTVRDIDGGAGPQDPDTTSIISTASVATNGENRDSLQEGDEQVTTTMRQMKKDAGQLAARRRHSVSNFESSVVDTNTESVASSIFGLGRFRISGFSSLN</sequence>
<keyword evidence="3" id="KW-0445">Lipid transport</keyword>
<dbReference type="GO" id="GO:0051560">
    <property type="term" value="P:mitochondrial calcium ion homeostasis"/>
    <property type="evidence" value="ECO:0007669"/>
    <property type="project" value="InterPro"/>
</dbReference>
<evidence type="ECO:0000256" key="1">
    <source>
        <dbReference type="ARBA" id="ARBA00004370"/>
    </source>
</evidence>
<dbReference type="Pfam" id="PF17820">
    <property type="entry name" value="PDZ_6"/>
    <property type="match status" value="1"/>
</dbReference>
<dbReference type="OrthoDB" id="10004596at2759"/>
<dbReference type="GO" id="GO:0006869">
    <property type="term" value="P:lipid transport"/>
    <property type="evidence" value="ECO:0007669"/>
    <property type="project" value="UniProtKB-KW"/>
</dbReference>
<dbReference type="PANTHER" id="PTHR21519:SF1">
    <property type="entry name" value="PDZ DOMAIN-CONTAINING PROTEIN 8"/>
    <property type="match status" value="1"/>
</dbReference>
<accession>G0P696</accession>
<dbReference type="Proteomes" id="UP000008068">
    <property type="component" value="Unassembled WGS sequence"/>
</dbReference>
<dbReference type="STRING" id="135651.G0P696"/>
<name>G0P696_CAEBE</name>
<dbReference type="InterPro" id="IPR058801">
    <property type="entry name" value="PDZD8_N"/>
</dbReference>
<keyword evidence="2" id="KW-0813">Transport</keyword>
<dbReference type="eggNOG" id="KOG3532">
    <property type="taxonomic scope" value="Eukaryota"/>
</dbReference>
<dbReference type="CDD" id="cd21674">
    <property type="entry name" value="SMP_PDZD8"/>
    <property type="match status" value="1"/>
</dbReference>
<dbReference type="GO" id="GO:0016020">
    <property type="term" value="C:membrane"/>
    <property type="evidence" value="ECO:0007669"/>
    <property type="project" value="UniProtKB-SubCell"/>
</dbReference>
<organism evidence="9">
    <name type="scientific">Caenorhabditis brenneri</name>
    <name type="common">Nematode worm</name>
    <dbReference type="NCBI Taxonomy" id="135651"/>
    <lineage>
        <taxon>Eukaryota</taxon>
        <taxon>Metazoa</taxon>
        <taxon>Ecdysozoa</taxon>
        <taxon>Nematoda</taxon>
        <taxon>Chromadorea</taxon>
        <taxon>Rhabditida</taxon>
        <taxon>Rhabditina</taxon>
        <taxon>Rhabditomorpha</taxon>
        <taxon>Rhabditoidea</taxon>
        <taxon>Rhabditidae</taxon>
        <taxon>Peloderinae</taxon>
        <taxon>Caenorhabditis</taxon>
    </lineage>
</organism>
<keyword evidence="5" id="KW-0472">Membrane</keyword>
<keyword evidence="4" id="KW-0446">Lipid-binding</keyword>
<reference evidence="9" key="1">
    <citation type="submission" date="2011-07" db="EMBL/GenBank/DDBJ databases">
        <authorList>
            <consortium name="Caenorhabditis brenneri Sequencing and Analysis Consortium"/>
            <person name="Wilson R.K."/>
        </authorList>
    </citation>
    <scope>NUCLEOTIDE SEQUENCE [LARGE SCALE GENOMIC DNA]</scope>
    <source>
        <strain evidence="9">PB2801</strain>
    </source>
</reference>
<gene>
    <name evidence="8" type="ORF">CAEBREN_31499</name>
</gene>
<dbReference type="PROSITE" id="PS50106">
    <property type="entry name" value="PDZ"/>
    <property type="match status" value="1"/>
</dbReference>
<dbReference type="HOGENOM" id="CLU_043448_0_0_1"/>
<evidence type="ECO:0000259" key="6">
    <source>
        <dbReference type="PROSITE" id="PS50106"/>
    </source>
</evidence>
<evidence type="ECO:0000259" key="7">
    <source>
        <dbReference type="PROSITE" id="PS51847"/>
    </source>
</evidence>
<evidence type="ECO:0008006" key="10">
    <source>
        <dbReference type="Google" id="ProtNLM"/>
    </source>
</evidence>
<dbReference type="GO" id="GO:0008289">
    <property type="term" value="F:lipid binding"/>
    <property type="evidence" value="ECO:0007669"/>
    <property type="project" value="UniProtKB-KW"/>
</dbReference>
<evidence type="ECO:0000256" key="5">
    <source>
        <dbReference type="ARBA" id="ARBA00023136"/>
    </source>
</evidence>
<keyword evidence="9" id="KW-1185">Reference proteome</keyword>
<evidence type="ECO:0000256" key="4">
    <source>
        <dbReference type="ARBA" id="ARBA00023121"/>
    </source>
</evidence>
<comment type="subcellular location">
    <subcellularLocation>
        <location evidence="1">Membrane</location>
    </subcellularLocation>
</comment>
<dbReference type="GO" id="GO:0044233">
    <property type="term" value="C:mitochondria-associated endoplasmic reticulum membrane contact site"/>
    <property type="evidence" value="ECO:0007669"/>
    <property type="project" value="InterPro"/>
</dbReference>
<dbReference type="InterPro" id="IPR041489">
    <property type="entry name" value="PDZ_6"/>
</dbReference>
<dbReference type="SUPFAM" id="SSF50156">
    <property type="entry name" value="PDZ domain-like"/>
    <property type="match status" value="1"/>
</dbReference>
<dbReference type="InterPro" id="IPR039275">
    <property type="entry name" value="PDZD8"/>
</dbReference>
<proteinExistence type="predicted"/>
<dbReference type="GO" id="GO:0005739">
    <property type="term" value="C:mitochondrion"/>
    <property type="evidence" value="ECO:0007669"/>
    <property type="project" value="GOC"/>
</dbReference>
<protein>
    <recommendedName>
        <fullName evidence="10">PDZ domain-containing protein</fullName>
    </recommendedName>
</protein>
<dbReference type="PROSITE" id="PS51847">
    <property type="entry name" value="SMP"/>
    <property type="match status" value="1"/>
</dbReference>
<feature type="domain" description="PDZ" evidence="6">
    <location>
        <begin position="362"/>
        <end position="448"/>
    </location>
</feature>
<dbReference type="InterPro" id="IPR031468">
    <property type="entry name" value="SMP_LBD"/>
</dbReference>
<dbReference type="GO" id="GO:1990456">
    <property type="term" value="P:mitochondrion-endoplasmic reticulum membrane tethering"/>
    <property type="evidence" value="ECO:0007669"/>
    <property type="project" value="InterPro"/>
</dbReference>
<evidence type="ECO:0000313" key="8">
    <source>
        <dbReference type="EMBL" id="EGT46229.1"/>
    </source>
</evidence>